<dbReference type="PANTHER" id="PTHR21136">
    <property type="entry name" value="SNARE PROTEINS"/>
    <property type="match status" value="1"/>
</dbReference>
<keyword evidence="15" id="KW-0175">Coiled coil</keyword>
<keyword evidence="6 16" id="KW-1133">Transmembrane helix</keyword>
<proteinExistence type="inferred from homology"/>
<evidence type="ECO:0000256" key="9">
    <source>
        <dbReference type="ARBA" id="ARBA00037803"/>
    </source>
</evidence>
<dbReference type="SUPFAM" id="SSF58038">
    <property type="entry name" value="SNARE fusion complex"/>
    <property type="match status" value="1"/>
</dbReference>
<reference evidence="20" key="1">
    <citation type="submission" date="2025-08" db="UniProtKB">
        <authorList>
            <consortium name="RefSeq"/>
        </authorList>
    </citation>
    <scope>IDENTIFICATION</scope>
</reference>
<dbReference type="InterPro" id="IPR051097">
    <property type="entry name" value="Synaptobrevin-like_transport"/>
</dbReference>
<evidence type="ECO:0000256" key="11">
    <source>
        <dbReference type="ARBA" id="ARBA00037863"/>
    </source>
</evidence>
<evidence type="ECO:0000256" key="14">
    <source>
        <dbReference type="ARBA" id="ARBA00042194"/>
    </source>
</evidence>
<dbReference type="PROSITE" id="PS50859">
    <property type="entry name" value="LONGIN"/>
    <property type="match status" value="1"/>
</dbReference>
<evidence type="ECO:0000256" key="3">
    <source>
        <dbReference type="ARBA" id="ARBA00022448"/>
    </source>
</evidence>
<evidence type="ECO:0000256" key="12">
    <source>
        <dbReference type="ARBA" id="ARBA00037875"/>
    </source>
</evidence>
<dbReference type="Gene3D" id="1.20.5.110">
    <property type="match status" value="1"/>
</dbReference>
<dbReference type="CDD" id="cd14824">
    <property type="entry name" value="Longin"/>
    <property type="match status" value="1"/>
</dbReference>
<dbReference type="RefSeq" id="XP_005092540.1">
    <property type="nucleotide sequence ID" value="XM_005092483.3"/>
</dbReference>
<dbReference type="GeneID" id="101858993"/>
<keyword evidence="4 16" id="KW-0812">Transmembrane</keyword>
<dbReference type="PROSITE" id="PS50892">
    <property type="entry name" value="V_SNARE"/>
    <property type="match status" value="1"/>
</dbReference>
<evidence type="ECO:0000256" key="4">
    <source>
        <dbReference type="ARBA" id="ARBA00022692"/>
    </source>
</evidence>
<evidence type="ECO:0000259" key="18">
    <source>
        <dbReference type="PROSITE" id="PS50892"/>
    </source>
</evidence>
<dbReference type="InterPro" id="IPR010908">
    <property type="entry name" value="Longin_dom"/>
</dbReference>
<dbReference type="PROSITE" id="PS00417">
    <property type="entry name" value="SYNAPTOBREVIN"/>
    <property type="match status" value="1"/>
</dbReference>
<evidence type="ECO:0000256" key="5">
    <source>
        <dbReference type="ARBA" id="ARBA00022927"/>
    </source>
</evidence>
<evidence type="ECO:0000256" key="1">
    <source>
        <dbReference type="ARBA" id="ARBA00004163"/>
    </source>
</evidence>
<accession>A0ABM0JFK6</accession>
<organism evidence="19 20">
    <name type="scientific">Aplysia californica</name>
    <name type="common">California sea hare</name>
    <dbReference type="NCBI Taxonomy" id="6500"/>
    <lineage>
        <taxon>Eukaryota</taxon>
        <taxon>Metazoa</taxon>
        <taxon>Spiralia</taxon>
        <taxon>Lophotrochozoa</taxon>
        <taxon>Mollusca</taxon>
        <taxon>Gastropoda</taxon>
        <taxon>Heterobranchia</taxon>
        <taxon>Euthyneura</taxon>
        <taxon>Tectipleura</taxon>
        <taxon>Aplysiida</taxon>
        <taxon>Aplysioidea</taxon>
        <taxon>Aplysiidae</taxon>
        <taxon>Aplysia</taxon>
    </lineage>
</organism>
<evidence type="ECO:0000256" key="8">
    <source>
        <dbReference type="ARBA" id="ARBA00037801"/>
    </source>
</evidence>
<dbReference type="Pfam" id="PF00957">
    <property type="entry name" value="Synaptobrevin"/>
    <property type="match status" value="1"/>
</dbReference>
<dbReference type="CDD" id="cd15868">
    <property type="entry name" value="R-SNARE_VAMP8"/>
    <property type="match status" value="1"/>
</dbReference>
<dbReference type="Gene3D" id="3.30.450.50">
    <property type="entry name" value="Longin domain"/>
    <property type="match status" value="1"/>
</dbReference>
<evidence type="ECO:0000256" key="2">
    <source>
        <dbReference type="ARBA" id="ARBA00008025"/>
    </source>
</evidence>
<dbReference type="PRINTS" id="PR00219">
    <property type="entry name" value="SYNAPTOBREVN"/>
</dbReference>
<dbReference type="Pfam" id="PF13774">
    <property type="entry name" value="Longin"/>
    <property type="match status" value="1"/>
</dbReference>
<keyword evidence="7 16" id="KW-0472">Membrane</keyword>
<keyword evidence="3" id="KW-0813">Transport</keyword>
<feature type="transmembrane region" description="Helical" evidence="16">
    <location>
        <begin position="194"/>
        <end position="219"/>
    </location>
</feature>
<evidence type="ECO:0000313" key="20">
    <source>
        <dbReference type="RefSeq" id="XP_005092540.1"/>
    </source>
</evidence>
<dbReference type="InterPro" id="IPR042855">
    <property type="entry name" value="V_SNARE_CC"/>
</dbReference>
<dbReference type="Proteomes" id="UP000694888">
    <property type="component" value="Unplaced"/>
</dbReference>
<feature type="domain" description="Longin" evidence="17">
    <location>
        <begin position="7"/>
        <end position="112"/>
    </location>
</feature>
<evidence type="ECO:0000256" key="15">
    <source>
        <dbReference type="PROSITE-ProRule" id="PRU00290"/>
    </source>
</evidence>
<evidence type="ECO:0000256" key="7">
    <source>
        <dbReference type="ARBA" id="ARBA00023136"/>
    </source>
</evidence>
<gene>
    <name evidence="20" type="primary">LOC101858993</name>
</gene>
<dbReference type="InterPro" id="IPR011012">
    <property type="entry name" value="Longin-like_dom_sf"/>
</dbReference>
<evidence type="ECO:0000256" key="10">
    <source>
        <dbReference type="ARBA" id="ARBA00037845"/>
    </source>
</evidence>
<dbReference type="InterPro" id="IPR001388">
    <property type="entry name" value="Synaptobrevin-like"/>
</dbReference>
<dbReference type="SUPFAM" id="SSF64356">
    <property type="entry name" value="SNARE-like"/>
    <property type="match status" value="1"/>
</dbReference>
<dbReference type="SMART" id="SM01270">
    <property type="entry name" value="Longin"/>
    <property type="match status" value="1"/>
</dbReference>
<evidence type="ECO:0000256" key="13">
    <source>
        <dbReference type="ARBA" id="ARBA00039269"/>
    </source>
</evidence>
<feature type="domain" description="V-SNARE coiled-coil homology" evidence="18">
    <location>
        <begin position="129"/>
        <end position="189"/>
    </location>
</feature>
<comment type="similarity">
    <text evidence="2">Belongs to the synaptobrevin family.</text>
</comment>
<evidence type="ECO:0000313" key="19">
    <source>
        <dbReference type="Proteomes" id="UP000694888"/>
    </source>
</evidence>
<keyword evidence="19" id="KW-1185">Reference proteome</keyword>
<name>A0ABM0JFK6_APLCA</name>
<evidence type="ECO:0000259" key="17">
    <source>
        <dbReference type="PROSITE" id="PS50859"/>
    </source>
</evidence>
<evidence type="ECO:0000256" key="16">
    <source>
        <dbReference type="SAM" id="Phobius"/>
    </source>
</evidence>
<protein>
    <recommendedName>
        <fullName evidence="13">Vesicle-associated membrane protein 7</fullName>
    </recommendedName>
    <alternativeName>
        <fullName evidence="14">Synaptobrevin-like protein 1</fullName>
    </alternativeName>
</protein>
<sequence length="238" mass="26211">MTILYSCVARGTTVLCSNQSGAGNFPETIQSMLPNIPSRSDGKKTYTSNNYEFHCLIENGMLFVCATNAGVSKQQPYGFLAEIKKRFQSGSLPGRAMTSEAGELDSEFDHVLSQQMQKYSQAGVGSNSAVAAVQKQVEEVKGVMSQNIERVLERGDRLEDLMDKTEELEAGAATFQRTSRKIQRRYFWKNKKMTIILACILLVVVLVIVLIILFSTGILPPDSDDDDKPKPSPTSSSP</sequence>
<evidence type="ECO:0000256" key="6">
    <source>
        <dbReference type="ARBA" id="ARBA00022989"/>
    </source>
</evidence>
<dbReference type="PANTHER" id="PTHR21136:SF168">
    <property type="entry name" value="VESICLE-ASSOCIATED MEMBRANE PROTEIN 9"/>
    <property type="match status" value="1"/>
</dbReference>
<comment type="subcellular location">
    <subcellularLocation>
        <location evidence="12">Cytoplasmic vesicle</location>
        <location evidence="12">Phagosome membrane</location>
        <topology evidence="12">Single-pass type IV membrane protein</topology>
    </subcellularLocation>
    <subcellularLocation>
        <location evidence="9">Cytoplasmic vesicle</location>
        <location evidence="9">Secretory vesicle membrane</location>
        <topology evidence="9">Single-pass type IV membrane protein</topology>
    </subcellularLocation>
    <subcellularLocation>
        <location evidence="1">Endoplasmic reticulum membrane</location>
        <topology evidence="1">Single-pass type IV membrane protein</topology>
    </subcellularLocation>
    <subcellularLocation>
        <location evidence="8">Golgi apparatus</location>
        <location evidence="8">trans-Golgi network membrane</location>
        <topology evidence="8">Single-pass type IV membrane protein</topology>
    </subcellularLocation>
    <subcellularLocation>
        <location evidence="10">Late endosome membrane</location>
        <topology evidence="10">Single-pass type IV membrane protein</topology>
    </subcellularLocation>
    <subcellularLocation>
        <location evidence="11">Lysosome membrane</location>
        <topology evidence="11">Single-pass type IV membrane protein</topology>
    </subcellularLocation>
</comment>
<keyword evidence="5" id="KW-0653">Protein transport</keyword>